<protein>
    <submittedName>
        <fullName evidence="2">Uncharacterized protein</fullName>
    </submittedName>
</protein>
<dbReference type="EMBL" id="SFCC01000022">
    <property type="protein sequence ID" value="RZQ59706.1"/>
    <property type="molecule type" value="Genomic_DNA"/>
</dbReference>
<reference evidence="2 3" key="1">
    <citation type="submission" date="2019-02" db="EMBL/GenBank/DDBJ databases">
        <title>Draft genome sequence of Amycolatopsis sp. 8-3EHSu isolated from roots of Suaeda maritima.</title>
        <authorList>
            <person name="Duangmal K."/>
            <person name="Chantavorakit T."/>
        </authorList>
    </citation>
    <scope>NUCLEOTIDE SEQUENCE [LARGE SCALE GENOMIC DNA]</scope>
    <source>
        <strain evidence="2 3">8-3EHSu</strain>
    </source>
</reference>
<evidence type="ECO:0000313" key="3">
    <source>
        <dbReference type="Proteomes" id="UP000292003"/>
    </source>
</evidence>
<evidence type="ECO:0000256" key="1">
    <source>
        <dbReference type="SAM" id="MobiDB-lite"/>
    </source>
</evidence>
<name>A0A4Q7J013_9PSEU</name>
<dbReference type="OrthoDB" id="3690688at2"/>
<dbReference type="AlphaFoldDB" id="A0A4Q7J013"/>
<evidence type="ECO:0000313" key="2">
    <source>
        <dbReference type="EMBL" id="RZQ59706.1"/>
    </source>
</evidence>
<dbReference type="RefSeq" id="WP_130479563.1">
    <property type="nucleotide sequence ID" value="NZ_SFCC01000022.1"/>
</dbReference>
<organism evidence="2 3">
    <name type="scientific">Amycolatopsis suaedae</name>
    <dbReference type="NCBI Taxonomy" id="2510978"/>
    <lineage>
        <taxon>Bacteria</taxon>
        <taxon>Bacillati</taxon>
        <taxon>Actinomycetota</taxon>
        <taxon>Actinomycetes</taxon>
        <taxon>Pseudonocardiales</taxon>
        <taxon>Pseudonocardiaceae</taxon>
        <taxon>Amycolatopsis</taxon>
    </lineage>
</organism>
<sequence length="295" mass="32265">MSVERLGSGQPDDAFSAALRSAISGSGLSLDRVQARLQSRGVSVSVTALSYWQSGKRQPERQSSISAVRSLEDILGLDPGALLGLLPPPRPRGVTGRRPRKRTSQRERTLRAALARFGEPDVGSQLALIGLHDRCVVDAHGGHRVTARALLRATTDGQVRWPLVYDHGHNTPLLSAQRNCRIGETEVHADAGFTVAELLFDRPVGKGDTQLVEYEIDQPQPDRAAHFREFRTTVHEYLVEIVHAGEPGSRSYWQYSTTRPGRRELTVDDAGAVHAVALDFGPGVFGIEWSDDLPS</sequence>
<accession>A0A4Q7J013</accession>
<keyword evidence="3" id="KW-1185">Reference proteome</keyword>
<feature type="region of interest" description="Disordered" evidence="1">
    <location>
        <begin position="85"/>
        <end position="107"/>
    </location>
</feature>
<gene>
    <name evidence="2" type="ORF">EWH70_33325</name>
</gene>
<dbReference type="Proteomes" id="UP000292003">
    <property type="component" value="Unassembled WGS sequence"/>
</dbReference>
<comment type="caution">
    <text evidence="2">The sequence shown here is derived from an EMBL/GenBank/DDBJ whole genome shotgun (WGS) entry which is preliminary data.</text>
</comment>
<proteinExistence type="predicted"/>